<name>A0ABR1D0X8_NECAM</name>
<protein>
    <recommendedName>
        <fullName evidence="3">C2H2-type domain-containing protein</fullName>
    </recommendedName>
</protein>
<reference evidence="1 2" key="1">
    <citation type="submission" date="2023-08" db="EMBL/GenBank/DDBJ databases">
        <title>A Necator americanus chromosomal reference genome.</title>
        <authorList>
            <person name="Ilik V."/>
            <person name="Petrzelkova K.J."/>
            <person name="Pardy F."/>
            <person name="Fuh T."/>
            <person name="Niatou-Singa F.S."/>
            <person name="Gouil Q."/>
            <person name="Baker L."/>
            <person name="Ritchie M.E."/>
            <person name="Jex A.R."/>
            <person name="Gazzola D."/>
            <person name="Li H."/>
            <person name="Toshio Fujiwara R."/>
            <person name="Zhan B."/>
            <person name="Aroian R.V."/>
            <person name="Pafco B."/>
            <person name="Schwarz E.M."/>
        </authorList>
    </citation>
    <scope>NUCLEOTIDE SEQUENCE [LARGE SCALE GENOMIC DNA]</scope>
    <source>
        <strain evidence="1 2">Aroian</strain>
        <tissue evidence="1">Whole animal</tissue>
    </source>
</reference>
<evidence type="ECO:0008006" key="3">
    <source>
        <dbReference type="Google" id="ProtNLM"/>
    </source>
</evidence>
<comment type="caution">
    <text evidence="1">The sequence shown here is derived from an EMBL/GenBank/DDBJ whole genome shotgun (WGS) entry which is preliminary data.</text>
</comment>
<sequence length="244" mass="27213">MEFRSIFSPSTSRDANIRRKRTAPLKSSRHDVLESESVHCVAAGHFLSRPTRISCWADEAANAYVSEVARKYTARMRRIKERSEEPSFQSESSSLAQIEQRLSCLVGECDVSRMTCCVPMCGRVFHSVPVLAWHMSYSHHDLAVNSAYGTLCFVCGVRMDSVKGKVIHLVSKHKDLCSSHNEQCLHQRLPVISPLAPAAMRLAQYSGGEEEDDESNTYEEVAFDDFSANSSIAVELSGEKVGYD</sequence>
<dbReference type="Proteomes" id="UP001303046">
    <property type="component" value="Unassembled WGS sequence"/>
</dbReference>
<keyword evidence="2" id="KW-1185">Reference proteome</keyword>
<gene>
    <name evidence="1" type="primary">Necator_chrIII.g11481</name>
    <name evidence="1" type="ORF">RB195_010716</name>
</gene>
<evidence type="ECO:0000313" key="1">
    <source>
        <dbReference type="EMBL" id="KAK6743603.1"/>
    </source>
</evidence>
<dbReference type="EMBL" id="JAVFWL010000003">
    <property type="protein sequence ID" value="KAK6743603.1"/>
    <property type="molecule type" value="Genomic_DNA"/>
</dbReference>
<evidence type="ECO:0000313" key="2">
    <source>
        <dbReference type="Proteomes" id="UP001303046"/>
    </source>
</evidence>
<organism evidence="1 2">
    <name type="scientific">Necator americanus</name>
    <name type="common">Human hookworm</name>
    <dbReference type="NCBI Taxonomy" id="51031"/>
    <lineage>
        <taxon>Eukaryota</taxon>
        <taxon>Metazoa</taxon>
        <taxon>Ecdysozoa</taxon>
        <taxon>Nematoda</taxon>
        <taxon>Chromadorea</taxon>
        <taxon>Rhabditida</taxon>
        <taxon>Rhabditina</taxon>
        <taxon>Rhabditomorpha</taxon>
        <taxon>Strongyloidea</taxon>
        <taxon>Ancylostomatidae</taxon>
        <taxon>Bunostominae</taxon>
        <taxon>Necator</taxon>
    </lineage>
</organism>
<proteinExistence type="predicted"/>
<accession>A0ABR1D0X8</accession>